<dbReference type="PANTHER" id="PTHR37042:SF4">
    <property type="entry name" value="OUTER MEMBRANE PROTEIN RV1973"/>
    <property type="match status" value="1"/>
</dbReference>
<proteinExistence type="predicted"/>
<keyword evidence="3" id="KW-0812">Transmembrane</keyword>
<protein>
    <recommendedName>
        <fullName evidence="6">Mce-associated membrane protein</fullName>
    </recommendedName>
</protein>
<evidence type="ECO:0000313" key="4">
    <source>
        <dbReference type="EMBL" id="MDA3631192.1"/>
    </source>
</evidence>
<dbReference type="Proteomes" id="UP001210380">
    <property type="component" value="Unassembled WGS sequence"/>
</dbReference>
<comment type="caution">
    <text evidence="4">The sequence shown here is derived from an EMBL/GenBank/DDBJ whole genome shotgun (WGS) entry which is preliminary data.</text>
</comment>
<feature type="transmembrane region" description="Helical" evidence="3">
    <location>
        <begin position="24"/>
        <end position="44"/>
    </location>
</feature>
<keyword evidence="2 3" id="KW-0472">Membrane</keyword>
<evidence type="ECO:0008006" key="6">
    <source>
        <dbReference type="Google" id="ProtNLM"/>
    </source>
</evidence>
<name>A0ABT4VB60_9PSEU</name>
<gene>
    <name evidence="4" type="ORF">OU415_37605</name>
</gene>
<organism evidence="4 5">
    <name type="scientific">Saccharopolyspora oryzae</name>
    <dbReference type="NCBI Taxonomy" id="2997343"/>
    <lineage>
        <taxon>Bacteria</taxon>
        <taxon>Bacillati</taxon>
        <taxon>Actinomycetota</taxon>
        <taxon>Actinomycetes</taxon>
        <taxon>Pseudonocardiales</taxon>
        <taxon>Pseudonocardiaceae</taxon>
        <taxon>Saccharopolyspora</taxon>
    </lineage>
</organism>
<accession>A0ABT4VB60</accession>
<evidence type="ECO:0000256" key="1">
    <source>
        <dbReference type="ARBA" id="ARBA00004370"/>
    </source>
</evidence>
<evidence type="ECO:0000256" key="2">
    <source>
        <dbReference type="ARBA" id="ARBA00023136"/>
    </source>
</evidence>
<keyword evidence="5" id="KW-1185">Reference proteome</keyword>
<keyword evidence="3" id="KW-1133">Transmembrane helix</keyword>
<comment type="subcellular location">
    <subcellularLocation>
        <location evidence="1">Membrane</location>
    </subcellularLocation>
</comment>
<dbReference type="PANTHER" id="PTHR37042">
    <property type="entry name" value="OUTER MEMBRANE PROTEIN RV1973"/>
    <property type="match status" value="1"/>
</dbReference>
<dbReference type="EMBL" id="JAQGLA010000157">
    <property type="protein sequence ID" value="MDA3631192.1"/>
    <property type="molecule type" value="Genomic_DNA"/>
</dbReference>
<dbReference type="RefSeq" id="WP_270954548.1">
    <property type="nucleotide sequence ID" value="NZ_JAQGLA010000157.1"/>
</dbReference>
<evidence type="ECO:0000256" key="3">
    <source>
        <dbReference type="SAM" id="Phobius"/>
    </source>
</evidence>
<reference evidence="4 5" key="1">
    <citation type="submission" date="2022-11" db="EMBL/GenBank/DDBJ databases">
        <title>Draft genome sequence of Saccharopolyspora sp. WRP15-2 isolated from rhizosphere soils of wild rice in Thailand.</title>
        <authorList>
            <person name="Duangmal K."/>
            <person name="Kammanee S."/>
            <person name="Muangham S."/>
        </authorList>
    </citation>
    <scope>NUCLEOTIDE SEQUENCE [LARGE SCALE GENOMIC DNA]</scope>
    <source>
        <strain evidence="4 5">WRP15-2</strain>
    </source>
</reference>
<evidence type="ECO:0000313" key="5">
    <source>
        <dbReference type="Proteomes" id="UP001210380"/>
    </source>
</evidence>
<sequence length="174" mass="19447">MTDTEETEPERKSLLQRVWQPKSLLVLALLIAVFGMLGAMGSQLQQAQAVEDARRSALDAARTYATDLSTYDFNSLERNFSAVTANSHGQFAEQYKEISGSLTELIRQNRAVSKGTVVSAGVAEADEQRAVVTLFVDQEITNVNSPQPRIDRNRMQMTLVRSDSRWLIEDIKLL</sequence>